<dbReference type="InterPro" id="IPR003615">
    <property type="entry name" value="HNH_nuc"/>
</dbReference>
<dbReference type="GO" id="GO:0003676">
    <property type="term" value="F:nucleic acid binding"/>
    <property type="evidence" value="ECO:0007669"/>
    <property type="project" value="InterPro"/>
</dbReference>
<feature type="domain" description="HNH nuclease" evidence="1">
    <location>
        <begin position="39"/>
        <end position="93"/>
    </location>
</feature>
<dbReference type="InterPro" id="IPR002711">
    <property type="entry name" value="HNH"/>
</dbReference>
<dbReference type="SMART" id="SM00507">
    <property type="entry name" value="HNHc"/>
    <property type="match status" value="1"/>
</dbReference>
<name>A0A6J6NEN5_9ZZZZ</name>
<dbReference type="CDD" id="cd00085">
    <property type="entry name" value="HNHc"/>
    <property type="match status" value="1"/>
</dbReference>
<sequence>MVHKGDASNAAVRALLTLVGERHDLAVFGTPPGELRDKKLKQRLAAEFNNQCVYCETHLSGKMEVDHVIPMNQKSLGLHMYGNLVPACTECNRAKKSKSLGEFLEKHKIRNSTQLKNKIEARARRFGVTEPSDALKGLVANLYLDVGSLVVKQAESILKTLPEPSTATKAEAKKIQKKSDYDFSEISKKFPIGSWVNAVKDDLVGEVVDYSLEGPIGKRTPYVKFIVLDTGAKVRRAPSQLNPIKSPYRAK</sequence>
<dbReference type="GO" id="GO:0004519">
    <property type="term" value="F:endonuclease activity"/>
    <property type="evidence" value="ECO:0007669"/>
    <property type="project" value="InterPro"/>
</dbReference>
<gene>
    <name evidence="2" type="ORF">UFOPK2373_00373</name>
</gene>
<evidence type="ECO:0000313" key="2">
    <source>
        <dbReference type="EMBL" id="CAB4682983.1"/>
    </source>
</evidence>
<dbReference type="Gene3D" id="1.10.30.50">
    <property type="match status" value="1"/>
</dbReference>
<dbReference type="EMBL" id="CAEZXL010000043">
    <property type="protein sequence ID" value="CAB4682983.1"/>
    <property type="molecule type" value="Genomic_DNA"/>
</dbReference>
<evidence type="ECO:0000259" key="1">
    <source>
        <dbReference type="SMART" id="SM00507"/>
    </source>
</evidence>
<accession>A0A6J6NEN5</accession>
<organism evidence="2">
    <name type="scientific">freshwater metagenome</name>
    <dbReference type="NCBI Taxonomy" id="449393"/>
    <lineage>
        <taxon>unclassified sequences</taxon>
        <taxon>metagenomes</taxon>
        <taxon>ecological metagenomes</taxon>
    </lineage>
</organism>
<dbReference type="AlphaFoldDB" id="A0A6J6NEN5"/>
<proteinExistence type="predicted"/>
<dbReference type="Pfam" id="PF01844">
    <property type="entry name" value="HNH"/>
    <property type="match status" value="1"/>
</dbReference>
<reference evidence="2" key="1">
    <citation type="submission" date="2020-05" db="EMBL/GenBank/DDBJ databases">
        <authorList>
            <person name="Chiriac C."/>
            <person name="Salcher M."/>
            <person name="Ghai R."/>
            <person name="Kavagutti S V."/>
        </authorList>
    </citation>
    <scope>NUCLEOTIDE SEQUENCE</scope>
</reference>
<dbReference type="GO" id="GO:0008270">
    <property type="term" value="F:zinc ion binding"/>
    <property type="evidence" value="ECO:0007669"/>
    <property type="project" value="InterPro"/>
</dbReference>
<protein>
    <submittedName>
        <fullName evidence="2">Unannotated protein</fullName>
    </submittedName>
</protein>